<sequence length="111" mass="12895">MDHLPLLKDSDFPPLEVEYLGRNEQSVLHYDNHGFTDFPTRAGWNKQDLFDGPRISQPSRTVAAFIQQWLYFGLLSAFLNHGYSMHTLLEAFTRLSGTSDQWIITTHRIEQ</sequence>
<dbReference type="GeneID" id="19163617"/>
<gene>
    <name evidence="1" type="ORF">A1O1_08770</name>
</gene>
<comment type="caution">
    <text evidence="1">The sequence shown here is derived from an EMBL/GenBank/DDBJ whole genome shotgun (WGS) entry which is preliminary data.</text>
</comment>
<dbReference type="EMBL" id="AMWN01000009">
    <property type="protein sequence ID" value="EXJ79506.1"/>
    <property type="molecule type" value="Genomic_DNA"/>
</dbReference>
<accession>W9XR98</accession>
<protein>
    <submittedName>
        <fullName evidence="1">Uncharacterized protein</fullName>
    </submittedName>
</protein>
<evidence type="ECO:0000313" key="2">
    <source>
        <dbReference type="Proteomes" id="UP000019484"/>
    </source>
</evidence>
<dbReference type="Proteomes" id="UP000019484">
    <property type="component" value="Unassembled WGS sequence"/>
</dbReference>
<dbReference type="HOGENOM" id="CLU_2158068_0_0_1"/>
<organism evidence="1 2">
    <name type="scientific">Capronia coronata CBS 617.96</name>
    <dbReference type="NCBI Taxonomy" id="1182541"/>
    <lineage>
        <taxon>Eukaryota</taxon>
        <taxon>Fungi</taxon>
        <taxon>Dikarya</taxon>
        <taxon>Ascomycota</taxon>
        <taxon>Pezizomycotina</taxon>
        <taxon>Eurotiomycetes</taxon>
        <taxon>Chaetothyriomycetidae</taxon>
        <taxon>Chaetothyriales</taxon>
        <taxon>Herpotrichiellaceae</taxon>
        <taxon>Capronia</taxon>
    </lineage>
</organism>
<dbReference type="RefSeq" id="XP_007727818.1">
    <property type="nucleotide sequence ID" value="XM_007729628.1"/>
</dbReference>
<dbReference type="OrthoDB" id="2426273at2759"/>
<evidence type="ECO:0000313" key="1">
    <source>
        <dbReference type="EMBL" id="EXJ79506.1"/>
    </source>
</evidence>
<keyword evidence="2" id="KW-1185">Reference proteome</keyword>
<reference evidence="1 2" key="1">
    <citation type="submission" date="2013-03" db="EMBL/GenBank/DDBJ databases">
        <title>The Genome Sequence of Capronia coronata CBS 617.96.</title>
        <authorList>
            <consortium name="The Broad Institute Genomics Platform"/>
            <person name="Cuomo C."/>
            <person name="de Hoog S."/>
            <person name="Gorbushina A."/>
            <person name="Walker B."/>
            <person name="Young S.K."/>
            <person name="Zeng Q."/>
            <person name="Gargeya S."/>
            <person name="Fitzgerald M."/>
            <person name="Haas B."/>
            <person name="Abouelleil A."/>
            <person name="Allen A.W."/>
            <person name="Alvarado L."/>
            <person name="Arachchi H.M."/>
            <person name="Berlin A.M."/>
            <person name="Chapman S.B."/>
            <person name="Gainer-Dewar J."/>
            <person name="Goldberg J."/>
            <person name="Griggs A."/>
            <person name="Gujja S."/>
            <person name="Hansen M."/>
            <person name="Howarth C."/>
            <person name="Imamovic A."/>
            <person name="Ireland A."/>
            <person name="Larimer J."/>
            <person name="McCowan C."/>
            <person name="Murphy C."/>
            <person name="Pearson M."/>
            <person name="Poon T.W."/>
            <person name="Priest M."/>
            <person name="Roberts A."/>
            <person name="Saif S."/>
            <person name="Shea T."/>
            <person name="Sisk P."/>
            <person name="Sykes S."/>
            <person name="Wortman J."/>
            <person name="Nusbaum C."/>
            <person name="Birren B."/>
        </authorList>
    </citation>
    <scope>NUCLEOTIDE SEQUENCE [LARGE SCALE GENOMIC DNA]</scope>
    <source>
        <strain evidence="1 2">CBS 617.96</strain>
    </source>
</reference>
<name>W9XR98_9EURO</name>
<dbReference type="AlphaFoldDB" id="W9XR98"/>
<proteinExistence type="predicted"/>
<dbReference type="STRING" id="1182541.W9XR98"/>